<evidence type="ECO:0000256" key="4">
    <source>
        <dbReference type="PIRSR" id="PIRSR005739-1"/>
    </source>
</evidence>
<dbReference type="GO" id="GO:0008757">
    <property type="term" value="F:S-adenosylmethionine-dependent methyltransferase activity"/>
    <property type="evidence" value="ECO:0007669"/>
    <property type="project" value="UniProtKB-ARBA"/>
</dbReference>
<protein>
    <submittedName>
        <fullName evidence="7">Uncharacterized protein</fullName>
    </submittedName>
</protein>
<dbReference type="Pfam" id="PF08100">
    <property type="entry name" value="Dimerisation"/>
    <property type="match status" value="1"/>
</dbReference>
<keyword evidence="1" id="KW-0489">Methyltransferase</keyword>
<gene>
    <name evidence="7" type="ORF">VNO77_26851</name>
</gene>
<dbReference type="InterPro" id="IPR012967">
    <property type="entry name" value="COMT_dimerisation"/>
</dbReference>
<dbReference type="Pfam" id="PF00891">
    <property type="entry name" value="Methyltransf_2"/>
    <property type="match status" value="1"/>
</dbReference>
<evidence type="ECO:0000259" key="5">
    <source>
        <dbReference type="Pfam" id="PF00891"/>
    </source>
</evidence>
<dbReference type="InterPro" id="IPR016461">
    <property type="entry name" value="COMT-like"/>
</dbReference>
<dbReference type="Gene3D" id="1.10.10.10">
    <property type="entry name" value="Winged helix-like DNA-binding domain superfamily/Winged helix DNA-binding domain"/>
    <property type="match status" value="1"/>
</dbReference>
<proteinExistence type="predicted"/>
<name>A0AAN9KWR4_CANGL</name>
<dbReference type="GO" id="GO:0032259">
    <property type="term" value="P:methylation"/>
    <property type="evidence" value="ECO:0007669"/>
    <property type="project" value="UniProtKB-KW"/>
</dbReference>
<dbReference type="EMBL" id="JAYMYQ010000006">
    <property type="protein sequence ID" value="KAK7323379.1"/>
    <property type="molecule type" value="Genomic_DNA"/>
</dbReference>
<dbReference type="FunFam" id="1.10.10.10:FF:000357">
    <property type="entry name" value="Caffeic acid 3-O-methyltransferase"/>
    <property type="match status" value="1"/>
</dbReference>
<dbReference type="InterPro" id="IPR029063">
    <property type="entry name" value="SAM-dependent_MTases_sf"/>
</dbReference>
<evidence type="ECO:0000256" key="2">
    <source>
        <dbReference type="ARBA" id="ARBA00022679"/>
    </source>
</evidence>
<dbReference type="InterPro" id="IPR036388">
    <property type="entry name" value="WH-like_DNA-bd_sf"/>
</dbReference>
<sequence length="363" mass="40239">MDSNCEESSLYPADDNKACISALLHCCGSMVFSAVLNATLQLNLFEKIAKANSSSGVSACEVASMLPTQHPELPKKLDRMLCLLASHSLLNCSTRKNEDGDTERLYQLSLSGKYFVNEEMKGCVASHPTFLNHPMIVDAFLNYKEILLDSDKGLFQKVHGMSLYQRVNSDSTLNKDFNKGMADICTIKMKKILEVYCGFEEISLLVDVGGGIGQNLNMIISKYPAIKGINFDLPPVIQNAPNYPGIEQVGGDMFESVPKGDAMILKAVLHNWSDEKCLKILSNCYKALPQNGKVIVVEFLMPEAIQSTEVDKMVTSFDNLMFLDGGSERTKKEYENLCKRSGFSNFRVVCKVLSALGVMEFRK</sequence>
<evidence type="ECO:0000313" key="8">
    <source>
        <dbReference type="Proteomes" id="UP001367508"/>
    </source>
</evidence>
<feature type="active site" description="Proton acceptor" evidence="4">
    <location>
        <position position="270"/>
    </location>
</feature>
<dbReference type="SUPFAM" id="SSF53335">
    <property type="entry name" value="S-adenosyl-L-methionine-dependent methyltransferases"/>
    <property type="match status" value="1"/>
</dbReference>
<feature type="domain" description="O-methyltransferase dimerisation" evidence="6">
    <location>
        <begin position="25"/>
        <end position="116"/>
    </location>
</feature>
<evidence type="ECO:0000313" key="7">
    <source>
        <dbReference type="EMBL" id="KAK7323379.1"/>
    </source>
</evidence>
<organism evidence="7 8">
    <name type="scientific">Canavalia gladiata</name>
    <name type="common">Sword bean</name>
    <name type="synonym">Dolichos gladiatus</name>
    <dbReference type="NCBI Taxonomy" id="3824"/>
    <lineage>
        <taxon>Eukaryota</taxon>
        <taxon>Viridiplantae</taxon>
        <taxon>Streptophyta</taxon>
        <taxon>Embryophyta</taxon>
        <taxon>Tracheophyta</taxon>
        <taxon>Spermatophyta</taxon>
        <taxon>Magnoliopsida</taxon>
        <taxon>eudicotyledons</taxon>
        <taxon>Gunneridae</taxon>
        <taxon>Pentapetalae</taxon>
        <taxon>rosids</taxon>
        <taxon>fabids</taxon>
        <taxon>Fabales</taxon>
        <taxon>Fabaceae</taxon>
        <taxon>Papilionoideae</taxon>
        <taxon>50 kb inversion clade</taxon>
        <taxon>NPAAA clade</taxon>
        <taxon>indigoferoid/millettioid clade</taxon>
        <taxon>Phaseoleae</taxon>
        <taxon>Canavalia</taxon>
    </lineage>
</organism>
<accession>A0AAN9KWR4</accession>
<dbReference type="InterPro" id="IPR001077">
    <property type="entry name" value="COMT_C"/>
</dbReference>
<dbReference type="SUPFAM" id="SSF46785">
    <property type="entry name" value="Winged helix' DNA-binding domain"/>
    <property type="match status" value="1"/>
</dbReference>
<keyword evidence="3" id="KW-0949">S-adenosyl-L-methionine</keyword>
<feature type="domain" description="O-methyltransferase C-terminal" evidence="5">
    <location>
        <begin position="152"/>
        <end position="344"/>
    </location>
</feature>
<keyword evidence="2" id="KW-0808">Transferase</keyword>
<comment type="caution">
    <text evidence="7">The sequence shown here is derived from an EMBL/GenBank/DDBJ whole genome shotgun (WGS) entry which is preliminary data.</text>
</comment>
<reference evidence="7 8" key="1">
    <citation type="submission" date="2024-01" db="EMBL/GenBank/DDBJ databases">
        <title>The genomes of 5 underutilized Papilionoideae crops provide insights into root nodulation and disease resistanc.</title>
        <authorList>
            <person name="Jiang F."/>
        </authorList>
    </citation>
    <scope>NUCLEOTIDE SEQUENCE [LARGE SCALE GENOMIC DNA]</scope>
    <source>
        <strain evidence="7">LVBAO_FW01</strain>
        <tissue evidence="7">Leaves</tissue>
    </source>
</reference>
<dbReference type="PROSITE" id="PS51683">
    <property type="entry name" value="SAM_OMT_II"/>
    <property type="match status" value="1"/>
</dbReference>
<dbReference type="PIRSF" id="PIRSF005739">
    <property type="entry name" value="O-mtase"/>
    <property type="match status" value="1"/>
</dbReference>
<keyword evidence="8" id="KW-1185">Reference proteome</keyword>
<dbReference type="Gene3D" id="3.40.50.150">
    <property type="entry name" value="Vaccinia Virus protein VP39"/>
    <property type="match status" value="1"/>
</dbReference>
<dbReference type="InterPro" id="IPR036390">
    <property type="entry name" value="WH_DNA-bd_sf"/>
</dbReference>
<evidence type="ECO:0000256" key="3">
    <source>
        <dbReference type="ARBA" id="ARBA00022691"/>
    </source>
</evidence>
<dbReference type="GO" id="GO:0008171">
    <property type="term" value="F:O-methyltransferase activity"/>
    <property type="evidence" value="ECO:0007669"/>
    <property type="project" value="InterPro"/>
</dbReference>
<dbReference type="GO" id="GO:0046983">
    <property type="term" value="F:protein dimerization activity"/>
    <property type="evidence" value="ECO:0007669"/>
    <property type="project" value="InterPro"/>
</dbReference>
<evidence type="ECO:0000259" key="6">
    <source>
        <dbReference type="Pfam" id="PF08100"/>
    </source>
</evidence>
<dbReference type="AlphaFoldDB" id="A0AAN9KWR4"/>
<dbReference type="Proteomes" id="UP001367508">
    <property type="component" value="Unassembled WGS sequence"/>
</dbReference>
<evidence type="ECO:0000256" key="1">
    <source>
        <dbReference type="ARBA" id="ARBA00022603"/>
    </source>
</evidence>
<dbReference type="PANTHER" id="PTHR11746">
    <property type="entry name" value="O-METHYLTRANSFERASE"/>
    <property type="match status" value="1"/>
</dbReference>